<dbReference type="InterPro" id="IPR010690">
    <property type="entry name" value="YqfD"/>
</dbReference>
<keyword evidence="1" id="KW-0812">Transmembrane</keyword>
<reference evidence="2 3" key="1">
    <citation type="submission" date="2016-10" db="EMBL/GenBank/DDBJ databases">
        <authorList>
            <person name="de Groot N.N."/>
        </authorList>
    </citation>
    <scope>NUCLEOTIDE SEQUENCE [LARGE SCALE GENOMIC DNA]</scope>
    <source>
        <strain evidence="2 3">DSM 18346</strain>
    </source>
</reference>
<dbReference type="Pfam" id="PF06898">
    <property type="entry name" value="YqfD"/>
    <property type="match status" value="1"/>
</dbReference>
<keyword evidence="1" id="KW-1133">Transmembrane helix</keyword>
<evidence type="ECO:0000313" key="3">
    <source>
        <dbReference type="Proteomes" id="UP000198718"/>
    </source>
</evidence>
<dbReference type="NCBIfam" id="TIGR02876">
    <property type="entry name" value="spore_yqfD"/>
    <property type="match status" value="1"/>
</dbReference>
<feature type="transmembrane region" description="Helical" evidence="1">
    <location>
        <begin position="91"/>
        <end position="111"/>
    </location>
</feature>
<proteinExistence type="predicted"/>
<sequence length="393" mass="44811">MLMVKLWNYFRGYVIIKIEGLSLEKFINMAIARDIYLWDIKRLNYTTLEAKVGIGGFKALRKLVRRAGCRMYISEKNGYPFWFSKVKKRKMLVLGAFFSLILLLVLSTFIFRIDVMGNENISTEEILTTLGESGLTIGANRYFINLRDLENSLLIHIHELAWVGIEIKGIHAKIEVVEKTLPPPRIDKNTPCDVIAKKNGVIEKVIARNGDALVQKGDIVAEGDLLITGIVEREGMETPLYIHAYGEVYAKTYYEGNKSMKLLKVKKEKTGEKVMRRGVKIGALELALNGETNPYEVYVLEKSSKKPFQWRGKGLPVEIITEEIYEAIEVEEKVDITDAKNLLHEALIEEILEEIPKELEILNSNTEFTIKNNILYGNVIIEVLEDIATQKKL</sequence>
<dbReference type="PIRSF" id="PIRSF029895">
    <property type="entry name" value="SpoIV"/>
    <property type="match status" value="1"/>
</dbReference>
<name>A0A1G9BF38_9FIRM</name>
<evidence type="ECO:0000256" key="1">
    <source>
        <dbReference type="SAM" id="Phobius"/>
    </source>
</evidence>
<dbReference type="STRING" id="393762.SAMN05660472_01157"/>
<organism evidence="2 3">
    <name type="scientific">Natronincola ferrireducens</name>
    <dbReference type="NCBI Taxonomy" id="393762"/>
    <lineage>
        <taxon>Bacteria</taxon>
        <taxon>Bacillati</taxon>
        <taxon>Bacillota</taxon>
        <taxon>Clostridia</taxon>
        <taxon>Peptostreptococcales</taxon>
        <taxon>Natronincolaceae</taxon>
        <taxon>Natronincola</taxon>
    </lineage>
</organism>
<keyword evidence="3" id="KW-1185">Reference proteome</keyword>
<accession>A0A1G9BF38</accession>
<protein>
    <submittedName>
        <fullName evidence="2">Similar to stage IV sporulation protein</fullName>
    </submittedName>
</protein>
<dbReference type="Proteomes" id="UP000198718">
    <property type="component" value="Unassembled WGS sequence"/>
</dbReference>
<dbReference type="OrthoDB" id="1640349at2"/>
<dbReference type="EMBL" id="FNFP01000002">
    <property type="protein sequence ID" value="SDK38138.1"/>
    <property type="molecule type" value="Genomic_DNA"/>
</dbReference>
<gene>
    <name evidence="2" type="ORF">SAMN05660472_01157</name>
</gene>
<dbReference type="AlphaFoldDB" id="A0A1G9BF38"/>
<keyword evidence="1" id="KW-0472">Membrane</keyword>
<evidence type="ECO:0000313" key="2">
    <source>
        <dbReference type="EMBL" id="SDK38138.1"/>
    </source>
</evidence>